<dbReference type="EMBL" id="CP061800">
    <property type="protein sequence ID" value="QTA92990.1"/>
    <property type="molecule type" value="Genomic_DNA"/>
</dbReference>
<dbReference type="InterPro" id="IPR011050">
    <property type="entry name" value="Pectin_lyase_fold/virulence"/>
</dbReference>
<organism evidence="2 3">
    <name type="scientific">Desulfonema magnum</name>
    <dbReference type="NCBI Taxonomy" id="45655"/>
    <lineage>
        <taxon>Bacteria</taxon>
        <taxon>Pseudomonadati</taxon>
        <taxon>Thermodesulfobacteriota</taxon>
        <taxon>Desulfobacteria</taxon>
        <taxon>Desulfobacterales</taxon>
        <taxon>Desulfococcaceae</taxon>
        <taxon>Desulfonema</taxon>
    </lineage>
</organism>
<protein>
    <recommendedName>
        <fullName evidence="4">Right handed beta helix domain-containing protein</fullName>
    </recommendedName>
</protein>
<proteinExistence type="predicted"/>
<accession>A0A975BWB8</accession>
<feature type="region of interest" description="Disordered" evidence="1">
    <location>
        <begin position="189"/>
        <end position="208"/>
    </location>
</feature>
<dbReference type="AlphaFoldDB" id="A0A975BWB8"/>
<evidence type="ECO:0008006" key="4">
    <source>
        <dbReference type="Google" id="ProtNLM"/>
    </source>
</evidence>
<dbReference type="Proteomes" id="UP000663722">
    <property type="component" value="Chromosome"/>
</dbReference>
<dbReference type="SUPFAM" id="SSF51126">
    <property type="entry name" value="Pectin lyase-like"/>
    <property type="match status" value="1"/>
</dbReference>
<keyword evidence="3" id="KW-1185">Reference proteome</keyword>
<name>A0A975BWB8_9BACT</name>
<dbReference type="KEGG" id="dmm:dnm_090830"/>
<evidence type="ECO:0000313" key="3">
    <source>
        <dbReference type="Proteomes" id="UP000663722"/>
    </source>
</evidence>
<evidence type="ECO:0000256" key="1">
    <source>
        <dbReference type="SAM" id="MobiDB-lite"/>
    </source>
</evidence>
<gene>
    <name evidence="2" type="ORF">dnm_090830</name>
</gene>
<evidence type="ECO:0000313" key="2">
    <source>
        <dbReference type="EMBL" id="QTA92990.1"/>
    </source>
</evidence>
<sequence>MNQGSDKRIRGRTTYSKQKERKKGDAAMRFSELFQMLFSKSVFAIVLIIGLVCAMPVHAATITVTNGDDSGAGSLRQAIADAQSGDTIVFQDGVTTVTLTSDQLVIDKNLTIDGGGGMTVKRSSGVSTQFRIFYVDSGMTIEMKNIVISDGKALDASWSTGEHGRHGGGIYVGNGGILTLNECSVKANAAGEGSHGSETTDGGDGGFGGGIYVENNGTLTLNNSTVSNNISGNGGDGVKKTRGGPETTNGGDGGSGAGIYVEENGTLTLNNSIVND</sequence>
<reference evidence="2" key="1">
    <citation type="journal article" date="2021" name="Microb. Physiol.">
        <title>Proteogenomic Insights into the Physiology of Marine, Sulfate-Reducing, Filamentous Desulfonema limicola and Desulfonema magnum.</title>
        <authorList>
            <person name="Schnaars V."/>
            <person name="Wohlbrand L."/>
            <person name="Scheve S."/>
            <person name="Hinrichs C."/>
            <person name="Reinhardt R."/>
            <person name="Rabus R."/>
        </authorList>
    </citation>
    <scope>NUCLEOTIDE SEQUENCE</scope>
    <source>
        <strain evidence="2">4be13</strain>
    </source>
</reference>
<feature type="region of interest" description="Disordered" evidence="1">
    <location>
        <begin position="227"/>
        <end position="259"/>
    </location>
</feature>
<feature type="region of interest" description="Disordered" evidence="1">
    <location>
        <begin position="1"/>
        <end position="21"/>
    </location>
</feature>